<name>A0A2B4RN51_STYPI</name>
<accession>A0A2B4RN51</accession>
<evidence type="ECO:0000256" key="1">
    <source>
        <dbReference type="SAM" id="MobiDB-lite"/>
    </source>
</evidence>
<keyword evidence="2" id="KW-0732">Signal</keyword>
<dbReference type="Proteomes" id="UP000225706">
    <property type="component" value="Unassembled WGS sequence"/>
</dbReference>
<dbReference type="AlphaFoldDB" id="A0A2B4RN51"/>
<dbReference type="EMBL" id="LSMT01000450">
    <property type="protein sequence ID" value="PFX17767.1"/>
    <property type="molecule type" value="Genomic_DNA"/>
</dbReference>
<organism evidence="3 4">
    <name type="scientific">Stylophora pistillata</name>
    <name type="common">Smooth cauliflower coral</name>
    <dbReference type="NCBI Taxonomy" id="50429"/>
    <lineage>
        <taxon>Eukaryota</taxon>
        <taxon>Metazoa</taxon>
        <taxon>Cnidaria</taxon>
        <taxon>Anthozoa</taxon>
        <taxon>Hexacorallia</taxon>
        <taxon>Scleractinia</taxon>
        <taxon>Astrocoeniina</taxon>
        <taxon>Pocilloporidae</taxon>
        <taxon>Stylophora</taxon>
    </lineage>
</organism>
<gene>
    <name evidence="3" type="ORF">AWC38_SpisGene17897</name>
</gene>
<sequence>MNKLLLIALLRLVPAMSLAFSFDDNENQGKYTANKATRYDLNSDFDWNSEDEDTDEPKEERGEVNGYIVVGKDDNPLSGPMQKSADLIFRSIGRLLGRIIRRSRRRRCRRRQG</sequence>
<evidence type="ECO:0000313" key="3">
    <source>
        <dbReference type="EMBL" id="PFX17767.1"/>
    </source>
</evidence>
<keyword evidence="4" id="KW-1185">Reference proteome</keyword>
<comment type="caution">
    <text evidence="3">The sequence shown here is derived from an EMBL/GenBank/DDBJ whole genome shotgun (WGS) entry which is preliminary data.</text>
</comment>
<proteinExistence type="predicted"/>
<protein>
    <submittedName>
        <fullName evidence="3">Uncharacterized protein</fullName>
    </submittedName>
</protein>
<reference evidence="4" key="1">
    <citation type="journal article" date="2017" name="bioRxiv">
        <title>Comparative analysis of the genomes of Stylophora pistillata and Acropora digitifera provides evidence for extensive differences between species of corals.</title>
        <authorList>
            <person name="Voolstra C.R."/>
            <person name="Li Y."/>
            <person name="Liew Y.J."/>
            <person name="Baumgarten S."/>
            <person name="Zoccola D."/>
            <person name="Flot J.-F."/>
            <person name="Tambutte S."/>
            <person name="Allemand D."/>
            <person name="Aranda M."/>
        </authorList>
    </citation>
    <scope>NUCLEOTIDE SEQUENCE [LARGE SCALE GENOMIC DNA]</scope>
</reference>
<feature type="compositionally biased region" description="Acidic residues" evidence="1">
    <location>
        <begin position="47"/>
        <end position="57"/>
    </location>
</feature>
<evidence type="ECO:0000256" key="2">
    <source>
        <dbReference type="SAM" id="SignalP"/>
    </source>
</evidence>
<feature type="chain" id="PRO_5012970713" evidence="2">
    <location>
        <begin position="20"/>
        <end position="113"/>
    </location>
</feature>
<feature type="region of interest" description="Disordered" evidence="1">
    <location>
        <begin position="43"/>
        <end position="78"/>
    </location>
</feature>
<evidence type="ECO:0000313" key="4">
    <source>
        <dbReference type="Proteomes" id="UP000225706"/>
    </source>
</evidence>
<feature type="signal peptide" evidence="2">
    <location>
        <begin position="1"/>
        <end position="19"/>
    </location>
</feature>